<name>A0A1V9A7M1_SACPI</name>
<dbReference type="EMBL" id="MWIH01000005">
    <property type="protein sequence ID" value="OQO93129.1"/>
    <property type="molecule type" value="Genomic_DNA"/>
</dbReference>
<gene>
    <name evidence="1" type="ORF">B1813_08360</name>
</gene>
<dbReference type="STRING" id="1962155.B1813_08360"/>
<comment type="caution">
    <text evidence="1">The sequence shown here is derived from an EMBL/GenBank/DDBJ whole genome shotgun (WGS) entry which is preliminary data.</text>
</comment>
<dbReference type="AlphaFoldDB" id="A0A1V9A7M1"/>
<proteinExistence type="predicted"/>
<sequence length="118" mass="12804">MLSGVELKELANGRGFAVDETTGDRMIQALQEIVDALEQRWATLEKLGTAPPLSTSATAQWVAQRTVSTAADESGLLTQLQRARQELPQYIEAIRAAKRGYAEVENAHQGRLDGLSPA</sequence>
<evidence type="ECO:0000313" key="2">
    <source>
        <dbReference type="Proteomes" id="UP000192591"/>
    </source>
</evidence>
<keyword evidence="2" id="KW-1185">Reference proteome</keyword>
<organism evidence="1 2">
    <name type="scientific">Saccharomonospora piscinae</name>
    <dbReference type="NCBI Taxonomy" id="687388"/>
    <lineage>
        <taxon>Bacteria</taxon>
        <taxon>Bacillati</taxon>
        <taxon>Actinomycetota</taxon>
        <taxon>Actinomycetes</taxon>
        <taxon>Pseudonocardiales</taxon>
        <taxon>Pseudonocardiaceae</taxon>
        <taxon>Saccharomonospora</taxon>
    </lineage>
</organism>
<accession>A0A1V9A7M1</accession>
<reference evidence="1 2" key="1">
    <citation type="submission" date="2017-02" db="EMBL/GenBank/DDBJ databases">
        <title>Draft genome of Saccharomonospora sp. 154.</title>
        <authorList>
            <person name="Alonso-Carmona G.S."/>
            <person name="De La Haba R."/>
            <person name="Vera-Gargallo B."/>
            <person name="Sandoval-Trujillo A.H."/>
            <person name="Ramirez-Duran N."/>
            <person name="Ventosa A."/>
        </authorList>
    </citation>
    <scope>NUCLEOTIDE SEQUENCE [LARGE SCALE GENOMIC DNA]</scope>
    <source>
        <strain evidence="1 2">LRS4.154</strain>
    </source>
</reference>
<dbReference type="Proteomes" id="UP000192591">
    <property type="component" value="Unassembled WGS sequence"/>
</dbReference>
<evidence type="ECO:0008006" key="3">
    <source>
        <dbReference type="Google" id="ProtNLM"/>
    </source>
</evidence>
<evidence type="ECO:0000313" key="1">
    <source>
        <dbReference type="EMBL" id="OQO93129.1"/>
    </source>
</evidence>
<protein>
    <recommendedName>
        <fullName evidence="3">PE domain-containing protein</fullName>
    </recommendedName>
</protein>